<proteinExistence type="predicted"/>
<evidence type="ECO:0000313" key="3">
    <source>
        <dbReference type="Proteomes" id="UP001597183"/>
    </source>
</evidence>
<keyword evidence="1" id="KW-0812">Transmembrane</keyword>
<feature type="transmembrane region" description="Helical" evidence="1">
    <location>
        <begin position="148"/>
        <end position="173"/>
    </location>
</feature>
<name>A0ABW4ACU7_9ACTN</name>
<organism evidence="2 3">
    <name type="scientific">Actinoplanes sichuanensis</name>
    <dbReference type="NCBI Taxonomy" id="512349"/>
    <lineage>
        <taxon>Bacteria</taxon>
        <taxon>Bacillati</taxon>
        <taxon>Actinomycetota</taxon>
        <taxon>Actinomycetes</taxon>
        <taxon>Micromonosporales</taxon>
        <taxon>Micromonosporaceae</taxon>
        <taxon>Actinoplanes</taxon>
    </lineage>
</organism>
<comment type="caution">
    <text evidence="2">The sequence shown here is derived from an EMBL/GenBank/DDBJ whole genome shotgun (WGS) entry which is preliminary data.</text>
</comment>
<dbReference type="Proteomes" id="UP001597183">
    <property type="component" value="Unassembled WGS sequence"/>
</dbReference>
<reference evidence="3" key="1">
    <citation type="journal article" date="2019" name="Int. J. Syst. Evol. Microbiol.">
        <title>The Global Catalogue of Microorganisms (GCM) 10K type strain sequencing project: providing services to taxonomists for standard genome sequencing and annotation.</title>
        <authorList>
            <consortium name="The Broad Institute Genomics Platform"/>
            <consortium name="The Broad Institute Genome Sequencing Center for Infectious Disease"/>
            <person name="Wu L."/>
            <person name="Ma J."/>
        </authorList>
    </citation>
    <scope>NUCLEOTIDE SEQUENCE [LARGE SCALE GENOMIC DNA]</scope>
    <source>
        <strain evidence="3">CCM 7526</strain>
    </source>
</reference>
<keyword evidence="1" id="KW-0472">Membrane</keyword>
<feature type="transmembrane region" description="Helical" evidence="1">
    <location>
        <begin position="115"/>
        <end position="136"/>
    </location>
</feature>
<dbReference type="RefSeq" id="WP_317788582.1">
    <property type="nucleotide sequence ID" value="NZ_AP028461.1"/>
</dbReference>
<feature type="transmembrane region" description="Helical" evidence="1">
    <location>
        <begin position="12"/>
        <end position="32"/>
    </location>
</feature>
<accession>A0ABW4ACU7</accession>
<sequence length="174" mass="18933">MIYAWWERNRTWAPYPLTVLLIGLFFTGRWTVKAFVELFRLVSGGDTAVMSAAGWVFYMIPFALVWTVILTSGRAKNCLVILVFLTPVTLSMFPGDTNYWLAEAVSGPGGNAFVVGMRNGALAGIITSFTVPFVLANDRLRDHFGLRTLGWMLVAPVGALLASTLVAAVILAAS</sequence>
<protein>
    <submittedName>
        <fullName evidence="2">Uncharacterized protein</fullName>
    </submittedName>
</protein>
<keyword evidence="1" id="KW-1133">Transmembrane helix</keyword>
<gene>
    <name evidence="2" type="ORF">ACFQ5G_24945</name>
</gene>
<keyword evidence="3" id="KW-1185">Reference proteome</keyword>
<feature type="transmembrane region" description="Helical" evidence="1">
    <location>
        <begin position="78"/>
        <end position="95"/>
    </location>
</feature>
<dbReference type="EMBL" id="JBHTMK010000037">
    <property type="protein sequence ID" value="MFD1368611.1"/>
    <property type="molecule type" value="Genomic_DNA"/>
</dbReference>
<evidence type="ECO:0000313" key="2">
    <source>
        <dbReference type="EMBL" id="MFD1368611.1"/>
    </source>
</evidence>
<evidence type="ECO:0000256" key="1">
    <source>
        <dbReference type="SAM" id="Phobius"/>
    </source>
</evidence>
<feature type="transmembrane region" description="Helical" evidence="1">
    <location>
        <begin position="52"/>
        <end position="71"/>
    </location>
</feature>